<comment type="caution">
    <text evidence="1">The sequence shown here is derived from an EMBL/GenBank/DDBJ whole genome shotgun (WGS) entry which is preliminary data.</text>
</comment>
<dbReference type="GO" id="GO:0000502">
    <property type="term" value="C:proteasome complex"/>
    <property type="evidence" value="ECO:0007669"/>
    <property type="project" value="UniProtKB-KW"/>
</dbReference>
<gene>
    <name evidence="1" type="primary">RPN7_1</name>
    <name evidence="1" type="ORF">CK203_115033</name>
</gene>
<accession>A0A438CXI8</accession>
<dbReference type="Proteomes" id="UP000288805">
    <property type="component" value="Unassembled WGS sequence"/>
</dbReference>
<evidence type="ECO:0000313" key="1">
    <source>
        <dbReference type="EMBL" id="RVW27917.1"/>
    </source>
</evidence>
<organism evidence="1 2">
    <name type="scientific">Vitis vinifera</name>
    <name type="common">Grape</name>
    <dbReference type="NCBI Taxonomy" id="29760"/>
    <lineage>
        <taxon>Eukaryota</taxon>
        <taxon>Viridiplantae</taxon>
        <taxon>Streptophyta</taxon>
        <taxon>Embryophyta</taxon>
        <taxon>Tracheophyta</taxon>
        <taxon>Spermatophyta</taxon>
        <taxon>Magnoliopsida</taxon>
        <taxon>eudicotyledons</taxon>
        <taxon>Gunneridae</taxon>
        <taxon>Pentapetalae</taxon>
        <taxon>rosids</taxon>
        <taxon>Vitales</taxon>
        <taxon>Vitaceae</taxon>
        <taxon>Viteae</taxon>
        <taxon>Vitis</taxon>
    </lineage>
</organism>
<name>A0A438CXI8_VITVI</name>
<dbReference type="OrthoDB" id="1452at2759"/>
<dbReference type="AlphaFoldDB" id="A0A438CXI8"/>
<keyword evidence="1" id="KW-0647">Proteasome</keyword>
<sequence length="84" mass="9524">MESQDGTQQPHLVLAHKLFLLTHPDAQDIEKVRLKEEVFAAVKVDDMASLYETLAADSVLEMDQAVLDTMRAKIDDELKKLDEK</sequence>
<evidence type="ECO:0000313" key="2">
    <source>
        <dbReference type="Proteomes" id="UP000288805"/>
    </source>
</evidence>
<dbReference type="EMBL" id="QGNW01001931">
    <property type="protein sequence ID" value="RVW27917.1"/>
    <property type="molecule type" value="Genomic_DNA"/>
</dbReference>
<protein>
    <submittedName>
        <fullName evidence="1">26S proteasome non-ATPase regulatory subunit 6</fullName>
    </submittedName>
</protein>
<reference evidence="1 2" key="1">
    <citation type="journal article" date="2018" name="PLoS Genet.">
        <title>Population sequencing reveals clonal diversity and ancestral inbreeding in the grapevine cultivar Chardonnay.</title>
        <authorList>
            <person name="Roach M.J."/>
            <person name="Johnson D.L."/>
            <person name="Bohlmann J."/>
            <person name="van Vuuren H.J."/>
            <person name="Jones S.J."/>
            <person name="Pretorius I.S."/>
            <person name="Schmidt S.A."/>
            <person name="Borneman A.R."/>
        </authorList>
    </citation>
    <scope>NUCLEOTIDE SEQUENCE [LARGE SCALE GENOMIC DNA]</scope>
    <source>
        <strain evidence="2">cv. Chardonnay</strain>
        <tissue evidence="1">Leaf</tissue>
    </source>
</reference>
<proteinExistence type="predicted"/>